<dbReference type="Proteomes" id="UP001143463">
    <property type="component" value="Unassembled WGS sequence"/>
</dbReference>
<organism evidence="1 2">
    <name type="scientific">Pseudonocardia halophobica</name>
    <dbReference type="NCBI Taxonomy" id="29401"/>
    <lineage>
        <taxon>Bacteria</taxon>
        <taxon>Bacillati</taxon>
        <taxon>Actinomycetota</taxon>
        <taxon>Actinomycetes</taxon>
        <taxon>Pseudonocardiales</taxon>
        <taxon>Pseudonocardiaceae</taxon>
        <taxon>Pseudonocardia</taxon>
    </lineage>
</organism>
<sequence>MTPWWHPRDPSVGIELGEELRKAHTSELNEVEMRGTSLQARRLGGVLTFRNA</sequence>
<keyword evidence="2" id="KW-1185">Reference proteome</keyword>
<dbReference type="EMBL" id="BSFQ01000027">
    <property type="protein sequence ID" value="GLL14038.1"/>
    <property type="molecule type" value="Genomic_DNA"/>
</dbReference>
<reference evidence="1" key="1">
    <citation type="journal article" date="2014" name="Int. J. Syst. Evol. Microbiol.">
        <title>Complete genome sequence of Corynebacterium casei LMG S-19264T (=DSM 44701T), isolated from a smear-ripened cheese.</title>
        <authorList>
            <consortium name="US DOE Joint Genome Institute (JGI-PGF)"/>
            <person name="Walter F."/>
            <person name="Albersmeier A."/>
            <person name="Kalinowski J."/>
            <person name="Ruckert C."/>
        </authorList>
    </citation>
    <scope>NUCLEOTIDE SEQUENCE</scope>
    <source>
        <strain evidence="1">VKM Ac-1069</strain>
    </source>
</reference>
<protein>
    <submittedName>
        <fullName evidence="1">Uncharacterized protein</fullName>
    </submittedName>
</protein>
<proteinExistence type="predicted"/>
<name>A0A9W6NYQ2_9PSEU</name>
<dbReference type="RefSeq" id="WP_197040819.1">
    <property type="nucleotide sequence ID" value="NZ_BSFQ01000027.1"/>
</dbReference>
<accession>A0A9W6NYQ2</accession>
<evidence type="ECO:0000313" key="2">
    <source>
        <dbReference type="Proteomes" id="UP001143463"/>
    </source>
</evidence>
<evidence type="ECO:0000313" key="1">
    <source>
        <dbReference type="EMBL" id="GLL14038.1"/>
    </source>
</evidence>
<gene>
    <name evidence="1" type="ORF">GCM10017577_51830</name>
</gene>
<comment type="caution">
    <text evidence="1">The sequence shown here is derived from an EMBL/GenBank/DDBJ whole genome shotgun (WGS) entry which is preliminary data.</text>
</comment>
<dbReference type="AlphaFoldDB" id="A0A9W6NYQ2"/>
<reference evidence="1" key="2">
    <citation type="submission" date="2023-01" db="EMBL/GenBank/DDBJ databases">
        <authorList>
            <person name="Sun Q."/>
            <person name="Evtushenko L."/>
        </authorList>
    </citation>
    <scope>NUCLEOTIDE SEQUENCE</scope>
    <source>
        <strain evidence="1">VKM Ac-1069</strain>
    </source>
</reference>